<dbReference type="Proteomes" id="UP000799770">
    <property type="component" value="Unassembled WGS sequence"/>
</dbReference>
<reference evidence="2" key="1">
    <citation type="journal article" date="2020" name="Stud. Mycol.">
        <title>101 Dothideomycetes genomes: a test case for predicting lifestyles and emergence of pathogens.</title>
        <authorList>
            <person name="Haridas S."/>
            <person name="Albert R."/>
            <person name="Binder M."/>
            <person name="Bloem J."/>
            <person name="Labutti K."/>
            <person name="Salamov A."/>
            <person name="Andreopoulos B."/>
            <person name="Baker S."/>
            <person name="Barry K."/>
            <person name="Bills G."/>
            <person name="Bluhm B."/>
            <person name="Cannon C."/>
            <person name="Castanera R."/>
            <person name="Culley D."/>
            <person name="Daum C."/>
            <person name="Ezra D."/>
            <person name="Gonzalez J."/>
            <person name="Henrissat B."/>
            <person name="Kuo A."/>
            <person name="Liang C."/>
            <person name="Lipzen A."/>
            <person name="Lutzoni F."/>
            <person name="Magnuson J."/>
            <person name="Mondo S."/>
            <person name="Nolan M."/>
            <person name="Ohm R."/>
            <person name="Pangilinan J."/>
            <person name="Park H.-J."/>
            <person name="Ramirez L."/>
            <person name="Alfaro M."/>
            <person name="Sun H."/>
            <person name="Tritt A."/>
            <person name="Yoshinaga Y."/>
            <person name="Zwiers L.-H."/>
            <person name="Turgeon B."/>
            <person name="Goodwin S."/>
            <person name="Spatafora J."/>
            <person name="Crous P."/>
            <person name="Grigoriev I."/>
        </authorList>
    </citation>
    <scope>NUCLEOTIDE SEQUENCE</scope>
    <source>
        <strain evidence="2">CBS 627.86</strain>
    </source>
</reference>
<feature type="region of interest" description="Disordered" evidence="1">
    <location>
        <begin position="72"/>
        <end position="115"/>
    </location>
</feature>
<proteinExistence type="predicted"/>
<dbReference type="AlphaFoldDB" id="A0A6A5ZJD4"/>
<evidence type="ECO:0000313" key="3">
    <source>
        <dbReference type="Proteomes" id="UP000799770"/>
    </source>
</evidence>
<feature type="region of interest" description="Disordered" evidence="1">
    <location>
        <begin position="145"/>
        <end position="166"/>
    </location>
</feature>
<feature type="compositionally biased region" description="Polar residues" evidence="1">
    <location>
        <begin position="1"/>
        <end position="11"/>
    </location>
</feature>
<protein>
    <submittedName>
        <fullName evidence="2">Uncharacterized protein</fullName>
    </submittedName>
</protein>
<gene>
    <name evidence="2" type="ORF">BDV96DRAFT_630040</name>
</gene>
<dbReference type="EMBL" id="ML977317">
    <property type="protein sequence ID" value="KAF2118548.1"/>
    <property type="molecule type" value="Genomic_DNA"/>
</dbReference>
<keyword evidence="3" id="KW-1185">Reference proteome</keyword>
<name>A0A6A5ZJD4_9PLEO</name>
<feature type="region of interest" description="Disordered" evidence="1">
    <location>
        <begin position="1"/>
        <end position="20"/>
    </location>
</feature>
<organism evidence="2 3">
    <name type="scientific">Lophiotrema nucula</name>
    <dbReference type="NCBI Taxonomy" id="690887"/>
    <lineage>
        <taxon>Eukaryota</taxon>
        <taxon>Fungi</taxon>
        <taxon>Dikarya</taxon>
        <taxon>Ascomycota</taxon>
        <taxon>Pezizomycotina</taxon>
        <taxon>Dothideomycetes</taxon>
        <taxon>Pleosporomycetidae</taxon>
        <taxon>Pleosporales</taxon>
        <taxon>Lophiotremataceae</taxon>
        <taxon>Lophiotrema</taxon>
    </lineage>
</organism>
<evidence type="ECO:0000256" key="1">
    <source>
        <dbReference type="SAM" id="MobiDB-lite"/>
    </source>
</evidence>
<sequence length="166" mass="19045">MTSMSFYPSSSKDSRDARAHTNVVLDRVERTAARTMQHEYRFKEKVAYLRVIESSLLEKNMALCVEEFRSISPSHQNKVKASKRRQLPNTSLKPYRSPGGDGSEVQSARRTARREADVWWHAPPRVPTVGFSELRPFRPGALTLLSGRRSSAEQTNRKIGREKREE</sequence>
<evidence type="ECO:0000313" key="2">
    <source>
        <dbReference type="EMBL" id="KAF2118548.1"/>
    </source>
</evidence>
<accession>A0A6A5ZJD4</accession>
<feature type="compositionally biased region" description="Basic residues" evidence="1">
    <location>
        <begin position="77"/>
        <end position="86"/>
    </location>
</feature>